<accession>A0A0K1ECT2</accession>
<evidence type="ECO:0000313" key="3">
    <source>
        <dbReference type="Proteomes" id="UP000067626"/>
    </source>
</evidence>
<feature type="transmembrane region" description="Helical" evidence="1">
    <location>
        <begin position="45"/>
        <end position="70"/>
    </location>
</feature>
<keyword evidence="1" id="KW-1133">Transmembrane helix</keyword>
<evidence type="ECO:0000313" key="2">
    <source>
        <dbReference type="EMBL" id="AKT38649.1"/>
    </source>
</evidence>
<keyword evidence="1" id="KW-0812">Transmembrane</keyword>
<keyword evidence="1" id="KW-0472">Membrane</keyword>
<evidence type="ECO:0000256" key="1">
    <source>
        <dbReference type="SAM" id="Phobius"/>
    </source>
</evidence>
<reference evidence="2 3" key="1">
    <citation type="submission" date="2015-07" db="EMBL/GenBank/DDBJ databases">
        <title>Genome analysis of myxobacterium Chondromyces crocatus Cm c5 reveals a high potential for natural compound synthesis and the genetic basis for the loss of fruiting body formation.</title>
        <authorList>
            <person name="Zaburannyi N."/>
            <person name="Bunk B."/>
            <person name="Maier J."/>
            <person name="Overmann J."/>
            <person name="Mueller R."/>
        </authorList>
    </citation>
    <scope>NUCLEOTIDE SEQUENCE [LARGE SCALE GENOMIC DNA]</scope>
    <source>
        <strain evidence="2 3">Cm c5</strain>
    </source>
</reference>
<dbReference type="Proteomes" id="UP000067626">
    <property type="component" value="Chromosome"/>
</dbReference>
<proteinExistence type="predicted"/>
<organism evidence="2 3">
    <name type="scientific">Chondromyces crocatus</name>
    <dbReference type="NCBI Taxonomy" id="52"/>
    <lineage>
        <taxon>Bacteria</taxon>
        <taxon>Pseudomonadati</taxon>
        <taxon>Myxococcota</taxon>
        <taxon>Polyangia</taxon>
        <taxon>Polyangiales</taxon>
        <taxon>Polyangiaceae</taxon>
        <taxon>Chondromyces</taxon>
    </lineage>
</organism>
<feature type="transmembrane region" description="Helical" evidence="1">
    <location>
        <begin position="82"/>
        <end position="102"/>
    </location>
</feature>
<protein>
    <submittedName>
        <fullName evidence="2">Uncharacterized protein</fullName>
    </submittedName>
</protein>
<dbReference type="AlphaFoldDB" id="A0A0K1ECT2"/>
<dbReference type="OrthoDB" id="9960467at2"/>
<gene>
    <name evidence="2" type="ORF">CMC5_027970</name>
</gene>
<name>A0A0K1ECT2_CHOCO</name>
<dbReference type="EMBL" id="CP012159">
    <property type="protein sequence ID" value="AKT38649.1"/>
    <property type="molecule type" value="Genomic_DNA"/>
</dbReference>
<keyword evidence="3" id="KW-1185">Reference proteome</keyword>
<sequence>MQGPSDHRAPTTKLLGQAMTAARDLASAEMTLARDDLTRAATQSVAAVLLLGTAVVTAASGMQLMLLSAAFARQREPSRPMLLGFGLLSLAVIAGTVGTVMLPSNPLGGIRERLAENARRIRRDHR</sequence>
<dbReference type="KEGG" id="ccro:CMC5_027970"/>